<feature type="signal peptide" evidence="2">
    <location>
        <begin position="1"/>
        <end position="27"/>
    </location>
</feature>
<accession>A0A1C1A484</accession>
<feature type="compositionally biased region" description="Polar residues" evidence="1">
    <location>
        <begin position="30"/>
        <end position="51"/>
    </location>
</feature>
<evidence type="ECO:0000313" key="3">
    <source>
        <dbReference type="EMBL" id="OCT15363.1"/>
    </source>
</evidence>
<protein>
    <submittedName>
        <fullName evidence="3">Sugar ABC transporter substrate-binding protein</fullName>
    </submittedName>
</protein>
<name>A0A1C1A484_9BACL</name>
<keyword evidence="2" id="KW-0732">Signal</keyword>
<keyword evidence="4" id="KW-1185">Reference proteome</keyword>
<dbReference type="InterPro" id="IPR050490">
    <property type="entry name" value="Bact_solute-bd_prot1"/>
</dbReference>
<organism evidence="3 4">
    <name type="scientific">Paenibacillus pectinilyticus</name>
    <dbReference type="NCBI Taxonomy" id="512399"/>
    <lineage>
        <taxon>Bacteria</taxon>
        <taxon>Bacillati</taxon>
        <taxon>Bacillota</taxon>
        <taxon>Bacilli</taxon>
        <taxon>Bacillales</taxon>
        <taxon>Paenibacillaceae</taxon>
        <taxon>Paenibacillus</taxon>
    </lineage>
</organism>
<sequence>MVMQMKRNTLAVMVPVLALGLTLSACSSSKDSETVNSSASPSGSQTATPAATKSDAIKPVTLSMFIDSPYQQPTPDNKIYKMIKDKTGVSLKMEFLVGDLQQKLGVMIAGGDYSDIMTGNDKLIAAGAFVPLEDLLDKYAPNLKKHYASVWNQIKDPASGHIYVLPNFNVFSGQFNETTYEGPGFYLQKDVLKEMGYPTPKTLDDYFDIIAKYKAKHPDMIGFETLNFDWRTFPLQNPPEHLAGHPNDGGVIVENGKAQIFADKDIAKNYYKKLNDVNAQGLMDREALVQNYDQYLAKIASGRVIGMFDQHWNFGDGENSLKSQNKIGSTYVGFPLLYPGAQEYYRDRPALNINRGYGISTKAKDPVQIIKFLDSLMTEEWQKTLQWGIQGEDYEVKDGKFYRTPEQRAKADDNTWKLANKAEAFFFNSPKMQGTYSDGNATDPGTQPQEFFDSLKPQDQEVLKAYNHKTWAEFFKTPVDNPIYYPAWSIDLVDGSPAKVAQTKLNDLSVKYLPKAILAKPDDFEGVWKEYTEQISKNNMKAYEDRINDQINWRIQNWSSK</sequence>
<evidence type="ECO:0000256" key="1">
    <source>
        <dbReference type="SAM" id="MobiDB-lite"/>
    </source>
</evidence>
<dbReference type="PANTHER" id="PTHR43649">
    <property type="entry name" value="ARABINOSE-BINDING PROTEIN-RELATED"/>
    <property type="match status" value="1"/>
</dbReference>
<feature type="chain" id="PRO_5008649869" evidence="2">
    <location>
        <begin position="28"/>
        <end position="561"/>
    </location>
</feature>
<dbReference type="Gene3D" id="3.40.190.10">
    <property type="entry name" value="Periplasmic binding protein-like II"/>
    <property type="match status" value="2"/>
</dbReference>
<dbReference type="STRING" id="512399.A8709_14860"/>
<dbReference type="AlphaFoldDB" id="A0A1C1A484"/>
<comment type="caution">
    <text evidence="3">The sequence shown here is derived from an EMBL/GenBank/DDBJ whole genome shotgun (WGS) entry which is preliminary data.</text>
</comment>
<dbReference type="SUPFAM" id="SSF53850">
    <property type="entry name" value="Periplasmic binding protein-like II"/>
    <property type="match status" value="1"/>
</dbReference>
<evidence type="ECO:0000256" key="2">
    <source>
        <dbReference type="SAM" id="SignalP"/>
    </source>
</evidence>
<dbReference type="Proteomes" id="UP000093309">
    <property type="component" value="Unassembled WGS sequence"/>
</dbReference>
<evidence type="ECO:0000313" key="4">
    <source>
        <dbReference type="Proteomes" id="UP000093309"/>
    </source>
</evidence>
<dbReference type="EMBL" id="LYPC01000014">
    <property type="protein sequence ID" value="OCT15363.1"/>
    <property type="molecule type" value="Genomic_DNA"/>
</dbReference>
<reference evidence="4" key="1">
    <citation type="submission" date="2016-05" db="EMBL/GenBank/DDBJ databases">
        <title>Paenibacillus oryzae. sp. nov., isolated from the rice root.</title>
        <authorList>
            <person name="Zhang J."/>
            <person name="Zhang X."/>
        </authorList>
    </citation>
    <scope>NUCLEOTIDE SEQUENCE [LARGE SCALE GENOMIC DNA]</scope>
    <source>
        <strain evidence="4">KCTC13222</strain>
    </source>
</reference>
<dbReference type="OrthoDB" id="54751at2"/>
<dbReference type="PROSITE" id="PS51257">
    <property type="entry name" value="PROKAR_LIPOPROTEIN"/>
    <property type="match status" value="1"/>
</dbReference>
<feature type="region of interest" description="Disordered" evidence="1">
    <location>
        <begin position="30"/>
        <end position="52"/>
    </location>
</feature>
<gene>
    <name evidence="3" type="ORF">A8709_14860</name>
</gene>
<dbReference type="PANTHER" id="PTHR43649:SF12">
    <property type="entry name" value="DIACETYLCHITOBIOSE BINDING PROTEIN DASA"/>
    <property type="match status" value="1"/>
</dbReference>
<proteinExistence type="predicted"/>